<feature type="transmembrane region" description="Helical" evidence="1">
    <location>
        <begin position="12"/>
        <end position="37"/>
    </location>
</feature>
<keyword evidence="1" id="KW-0812">Transmembrane</keyword>
<keyword evidence="1" id="KW-0472">Membrane</keyword>
<evidence type="ECO:0000256" key="1">
    <source>
        <dbReference type="SAM" id="Phobius"/>
    </source>
</evidence>
<protein>
    <submittedName>
        <fullName evidence="2">Uncharacterized protein</fullName>
    </submittedName>
</protein>
<reference evidence="2" key="1">
    <citation type="submission" date="2021-04" db="EMBL/GenBank/DDBJ databases">
        <title>Biosynthetic gene clusters of Dactylosporangioum roseum.</title>
        <authorList>
            <person name="Hartkoorn R.C."/>
            <person name="Beaudoing E."/>
            <person name="Hot D."/>
            <person name="Moureu S."/>
        </authorList>
    </citation>
    <scope>NUCLEOTIDE SEQUENCE</scope>
    <source>
        <strain evidence="2">NRRL B-16295</strain>
    </source>
</reference>
<sequence>MGYRHEYIDRGVGGVVTIKVIGLLVHLLFWPVAALAAQASHVLMCQDPYGALGHSTDGHERPGDAYRALGTPYVRFAARDPR</sequence>
<accession>A0ABY5Z4C8</accession>
<dbReference type="Proteomes" id="UP001058271">
    <property type="component" value="Chromosome"/>
</dbReference>
<evidence type="ECO:0000313" key="3">
    <source>
        <dbReference type="Proteomes" id="UP001058271"/>
    </source>
</evidence>
<name>A0ABY5Z4C8_9ACTN</name>
<evidence type="ECO:0000313" key="2">
    <source>
        <dbReference type="EMBL" id="UWZ36866.1"/>
    </source>
</evidence>
<gene>
    <name evidence="2" type="ORF">Drose_00535</name>
</gene>
<proteinExistence type="predicted"/>
<keyword evidence="3" id="KW-1185">Reference proteome</keyword>
<dbReference type="EMBL" id="CP073721">
    <property type="protein sequence ID" value="UWZ36866.1"/>
    <property type="molecule type" value="Genomic_DNA"/>
</dbReference>
<keyword evidence="1" id="KW-1133">Transmembrane helix</keyword>
<dbReference type="RefSeq" id="WP_260726218.1">
    <property type="nucleotide sequence ID" value="NZ_BAAABS010000053.1"/>
</dbReference>
<organism evidence="2 3">
    <name type="scientific">Dactylosporangium roseum</name>
    <dbReference type="NCBI Taxonomy" id="47989"/>
    <lineage>
        <taxon>Bacteria</taxon>
        <taxon>Bacillati</taxon>
        <taxon>Actinomycetota</taxon>
        <taxon>Actinomycetes</taxon>
        <taxon>Micromonosporales</taxon>
        <taxon>Micromonosporaceae</taxon>
        <taxon>Dactylosporangium</taxon>
    </lineage>
</organism>